<evidence type="ECO:0000256" key="1">
    <source>
        <dbReference type="ARBA" id="ARBA00006484"/>
    </source>
</evidence>
<sequence length="244" mass="25635">MADVVVVTGASKGIGRDVCMQLLAAHPSLVVVAVARSAGLLTALQQKDPLRLVPVAGDIAKESTVSQVIAAAKSRGRIRALVNNAASVSPTGRLFDVAPSEWHSVWMTNFMAPLRLIHGAVGDLERVVNVTSSTSQAPVPGFGPYGVTKSAINYLTAAMSIEYPEITAIAFYPGVVDTSMNCDALAAARAYTTRDMSAVVQKLEAPIPTDVPAAIIANLAMRADRALSGKYFGYSDPEMDPYSA</sequence>
<comment type="caution">
    <text evidence="5">The sequence shown here is derived from an EMBL/GenBank/DDBJ whole genome shotgun (WGS) entry which is preliminary data.</text>
</comment>
<dbReference type="Pfam" id="PF00106">
    <property type="entry name" value="adh_short"/>
    <property type="match status" value="1"/>
</dbReference>
<dbReference type="PROSITE" id="PS00061">
    <property type="entry name" value="ADH_SHORT"/>
    <property type="match status" value="1"/>
</dbReference>
<dbReference type="SUPFAM" id="SSF51735">
    <property type="entry name" value="NAD(P)-binding Rossmann-fold domains"/>
    <property type="match status" value="1"/>
</dbReference>
<keyword evidence="2" id="KW-0521">NADP</keyword>
<evidence type="ECO:0000256" key="2">
    <source>
        <dbReference type="ARBA" id="ARBA00022857"/>
    </source>
</evidence>
<gene>
    <name evidence="5" type="ORF">GGI25_002880</name>
</gene>
<name>A0A9W8G981_9FUNG</name>
<dbReference type="Proteomes" id="UP001151518">
    <property type="component" value="Unassembled WGS sequence"/>
</dbReference>
<accession>A0A9W8G981</accession>
<evidence type="ECO:0000256" key="3">
    <source>
        <dbReference type="ARBA" id="ARBA00023002"/>
    </source>
</evidence>
<dbReference type="InterPro" id="IPR002347">
    <property type="entry name" value="SDR_fam"/>
</dbReference>
<feature type="domain" description="Ketoreductase" evidence="4">
    <location>
        <begin position="3"/>
        <end position="178"/>
    </location>
</feature>
<dbReference type="AlphaFoldDB" id="A0A9W8G981"/>
<dbReference type="PRINTS" id="PR00081">
    <property type="entry name" value="GDHRDH"/>
</dbReference>
<dbReference type="EMBL" id="JANBTW010000028">
    <property type="protein sequence ID" value="KAJ2677782.1"/>
    <property type="molecule type" value="Genomic_DNA"/>
</dbReference>
<dbReference type="InterPro" id="IPR020904">
    <property type="entry name" value="Sc_DH/Rdtase_CS"/>
</dbReference>
<evidence type="ECO:0000313" key="5">
    <source>
        <dbReference type="EMBL" id="KAJ2677782.1"/>
    </source>
</evidence>
<evidence type="ECO:0000313" key="6">
    <source>
        <dbReference type="Proteomes" id="UP001151518"/>
    </source>
</evidence>
<keyword evidence="3" id="KW-0560">Oxidoreductase</keyword>
<dbReference type="PANTHER" id="PTHR43391:SF14">
    <property type="entry name" value="DEHYDROGENASE_REDUCTASE SDR FAMILY PROTEIN 7-LIKE"/>
    <property type="match status" value="1"/>
</dbReference>
<organism evidence="5 6">
    <name type="scientific">Coemansia spiralis</name>
    <dbReference type="NCBI Taxonomy" id="417178"/>
    <lineage>
        <taxon>Eukaryota</taxon>
        <taxon>Fungi</taxon>
        <taxon>Fungi incertae sedis</taxon>
        <taxon>Zoopagomycota</taxon>
        <taxon>Kickxellomycotina</taxon>
        <taxon>Kickxellomycetes</taxon>
        <taxon>Kickxellales</taxon>
        <taxon>Kickxellaceae</taxon>
        <taxon>Coemansia</taxon>
    </lineage>
</organism>
<dbReference type="InterPro" id="IPR057326">
    <property type="entry name" value="KR_dom"/>
</dbReference>
<proteinExistence type="inferred from homology"/>
<comment type="similarity">
    <text evidence="1">Belongs to the short-chain dehydrogenases/reductases (SDR) family.</text>
</comment>
<protein>
    <recommendedName>
        <fullName evidence="4">Ketoreductase domain-containing protein</fullName>
    </recommendedName>
</protein>
<dbReference type="SMART" id="SM00822">
    <property type="entry name" value="PKS_KR"/>
    <property type="match status" value="1"/>
</dbReference>
<dbReference type="GO" id="GO:0016491">
    <property type="term" value="F:oxidoreductase activity"/>
    <property type="evidence" value="ECO:0007669"/>
    <property type="project" value="UniProtKB-KW"/>
</dbReference>
<dbReference type="Gene3D" id="3.40.50.720">
    <property type="entry name" value="NAD(P)-binding Rossmann-like Domain"/>
    <property type="match status" value="1"/>
</dbReference>
<dbReference type="OrthoDB" id="153074at2759"/>
<reference evidence="5" key="1">
    <citation type="submission" date="2022-07" db="EMBL/GenBank/DDBJ databases">
        <title>Phylogenomic reconstructions and comparative analyses of Kickxellomycotina fungi.</title>
        <authorList>
            <person name="Reynolds N.K."/>
            <person name="Stajich J.E."/>
            <person name="Barry K."/>
            <person name="Grigoriev I.V."/>
            <person name="Crous P."/>
            <person name="Smith M.E."/>
        </authorList>
    </citation>
    <scope>NUCLEOTIDE SEQUENCE</scope>
    <source>
        <strain evidence="5">NRRL 3115</strain>
    </source>
</reference>
<dbReference type="PANTHER" id="PTHR43391">
    <property type="entry name" value="RETINOL DEHYDROGENASE-RELATED"/>
    <property type="match status" value="1"/>
</dbReference>
<dbReference type="InterPro" id="IPR036291">
    <property type="entry name" value="NAD(P)-bd_dom_sf"/>
</dbReference>
<evidence type="ECO:0000259" key="4">
    <source>
        <dbReference type="SMART" id="SM00822"/>
    </source>
</evidence>